<keyword evidence="11" id="KW-1185">Reference proteome</keyword>
<evidence type="ECO:0000259" key="10">
    <source>
        <dbReference type="PROSITE" id="PS50262"/>
    </source>
</evidence>
<proteinExistence type="predicted"/>
<evidence type="ECO:0000256" key="2">
    <source>
        <dbReference type="ARBA" id="ARBA00022692"/>
    </source>
</evidence>
<feature type="transmembrane region" description="Helical" evidence="9">
    <location>
        <begin position="213"/>
        <end position="231"/>
    </location>
</feature>
<keyword evidence="3 9" id="KW-1133">Transmembrane helix</keyword>
<dbReference type="AlphaFoldDB" id="A0A1I7Z582"/>
<protein>
    <submittedName>
        <fullName evidence="12">G_PROTEIN_RECEP_F1_2 domain-containing protein</fullName>
    </submittedName>
</protein>
<evidence type="ECO:0000256" key="1">
    <source>
        <dbReference type="ARBA" id="ARBA00004141"/>
    </source>
</evidence>
<evidence type="ECO:0000256" key="3">
    <source>
        <dbReference type="ARBA" id="ARBA00022989"/>
    </source>
</evidence>
<dbReference type="WBParaSite" id="L893_g22726.t1">
    <property type="protein sequence ID" value="L893_g22726.t1"/>
    <property type="gene ID" value="L893_g22726"/>
</dbReference>
<sequence>MDPNQEEGLHFYAPVIWTLFSLIRLNPGKEACVVQSSKLIQGFKEYVVKLDSYFLPLPSGVISSGEEQHLNLITIIGDAPRRTPPNEADSIMCLLDMLFSRASCKASDPWKRELPSPVERPKAIRIAFVVATVLLPSALAAGPNATSSRHENATPESPSLEEAMWEDCRFVASTENYVVIVAFAVIFCLSVVGNAVVIVVIVQQRTMRSVTNLYLLNLAITDLLLSVVCMPPTLVSSVVYCWMFGDLMCKVLAYLQRESTLEEKYKRTNRPTKKPQSVKNLNELVLFDSFPPQKSDFQTRNPKRPQNSTVYIF</sequence>
<feature type="compositionally biased region" description="Polar residues" evidence="8">
    <location>
        <begin position="295"/>
        <end position="313"/>
    </location>
</feature>
<reference evidence="12" key="1">
    <citation type="submission" date="2016-11" db="UniProtKB">
        <authorList>
            <consortium name="WormBaseParasite"/>
        </authorList>
    </citation>
    <scope>IDENTIFICATION</scope>
</reference>
<dbReference type="InterPro" id="IPR017452">
    <property type="entry name" value="GPCR_Rhodpsn_7TM"/>
</dbReference>
<comment type="subcellular location">
    <subcellularLocation>
        <location evidence="1">Membrane</location>
        <topology evidence="1">Multi-pass membrane protein</topology>
    </subcellularLocation>
</comment>
<keyword evidence="5 9" id="KW-0472">Membrane</keyword>
<accession>A0A1I7Z582</accession>
<dbReference type="GO" id="GO:0016020">
    <property type="term" value="C:membrane"/>
    <property type="evidence" value="ECO:0007669"/>
    <property type="project" value="UniProtKB-SubCell"/>
</dbReference>
<evidence type="ECO:0000256" key="7">
    <source>
        <dbReference type="ARBA" id="ARBA00023224"/>
    </source>
</evidence>
<evidence type="ECO:0000256" key="6">
    <source>
        <dbReference type="ARBA" id="ARBA00023170"/>
    </source>
</evidence>
<dbReference type="InterPro" id="IPR000276">
    <property type="entry name" value="GPCR_Rhodpsn"/>
</dbReference>
<dbReference type="PROSITE" id="PS50262">
    <property type="entry name" value="G_PROTEIN_RECEP_F1_2"/>
    <property type="match status" value="1"/>
</dbReference>
<dbReference type="GO" id="GO:0004930">
    <property type="term" value="F:G protein-coupled receptor activity"/>
    <property type="evidence" value="ECO:0007669"/>
    <property type="project" value="UniProtKB-KW"/>
</dbReference>
<dbReference type="PANTHER" id="PTHR24235:SF12">
    <property type="entry name" value="G-PROTEIN COUPLED RECEPTORS FAMILY 1 PROFILE DOMAIN-CONTAINING PROTEIN"/>
    <property type="match status" value="1"/>
</dbReference>
<evidence type="ECO:0000256" key="5">
    <source>
        <dbReference type="ARBA" id="ARBA00023136"/>
    </source>
</evidence>
<dbReference type="PANTHER" id="PTHR24235">
    <property type="entry name" value="NEUROPEPTIDE Y RECEPTOR"/>
    <property type="match status" value="1"/>
</dbReference>
<feature type="transmembrane region" description="Helical" evidence="9">
    <location>
        <begin position="177"/>
        <end position="201"/>
    </location>
</feature>
<evidence type="ECO:0000256" key="4">
    <source>
        <dbReference type="ARBA" id="ARBA00023040"/>
    </source>
</evidence>
<evidence type="ECO:0000313" key="12">
    <source>
        <dbReference type="WBParaSite" id="L893_g22726.t1"/>
    </source>
</evidence>
<keyword evidence="6" id="KW-0675">Receptor</keyword>
<dbReference type="Proteomes" id="UP000095287">
    <property type="component" value="Unplaced"/>
</dbReference>
<dbReference type="Pfam" id="PF00001">
    <property type="entry name" value="7tm_1"/>
    <property type="match status" value="1"/>
</dbReference>
<feature type="domain" description="G-protein coupled receptors family 1 profile" evidence="10">
    <location>
        <begin position="193"/>
        <end position="255"/>
    </location>
</feature>
<dbReference type="Gene3D" id="1.20.1070.10">
    <property type="entry name" value="Rhodopsin 7-helix transmembrane proteins"/>
    <property type="match status" value="1"/>
</dbReference>
<keyword evidence="7" id="KW-0807">Transducer</keyword>
<organism evidence="11 12">
    <name type="scientific">Steinernema glaseri</name>
    <dbReference type="NCBI Taxonomy" id="37863"/>
    <lineage>
        <taxon>Eukaryota</taxon>
        <taxon>Metazoa</taxon>
        <taxon>Ecdysozoa</taxon>
        <taxon>Nematoda</taxon>
        <taxon>Chromadorea</taxon>
        <taxon>Rhabditida</taxon>
        <taxon>Tylenchina</taxon>
        <taxon>Panagrolaimomorpha</taxon>
        <taxon>Strongyloidoidea</taxon>
        <taxon>Steinernematidae</taxon>
        <taxon>Steinernema</taxon>
    </lineage>
</organism>
<evidence type="ECO:0000256" key="9">
    <source>
        <dbReference type="SAM" id="Phobius"/>
    </source>
</evidence>
<name>A0A1I7Z582_9BILA</name>
<dbReference type="SUPFAM" id="SSF81321">
    <property type="entry name" value="Family A G protein-coupled receptor-like"/>
    <property type="match status" value="1"/>
</dbReference>
<dbReference type="PRINTS" id="PR00237">
    <property type="entry name" value="GPCRRHODOPSN"/>
</dbReference>
<feature type="region of interest" description="Disordered" evidence="8">
    <location>
        <begin position="292"/>
        <end position="313"/>
    </location>
</feature>
<keyword evidence="4" id="KW-0297">G-protein coupled receptor</keyword>
<evidence type="ECO:0000256" key="8">
    <source>
        <dbReference type="SAM" id="MobiDB-lite"/>
    </source>
</evidence>
<evidence type="ECO:0000313" key="11">
    <source>
        <dbReference type="Proteomes" id="UP000095287"/>
    </source>
</evidence>
<keyword evidence="2 9" id="KW-0812">Transmembrane</keyword>